<reference evidence="1" key="1">
    <citation type="submission" date="2023-10" db="EMBL/GenBank/DDBJ databases">
        <authorList>
            <person name="Rodriguez Cubillos JULIANA M."/>
            <person name="De Vega J."/>
        </authorList>
    </citation>
    <scope>NUCLEOTIDE SEQUENCE</scope>
</reference>
<protein>
    <submittedName>
        <fullName evidence="1">Uncharacterized protein</fullName>
    </submittedName>
</protein>
<keyword evidence="2" id="KW-1185">Reference proteome</keyword>
<accession>A0ACB0IJ63</accession>
<name>A0ACB0IJ63_TRIPR</name>
<proteinExistence type="predicted"/>
<dbReference type="Proteomes" id="UP001177021">
    <property type="component" value="Unassembled WGS sequence"/>
</dbReference>
<evidence type="ECO:0000313" key="1">
    <source>
        <dbReference type="EMBL" id="CAJ2632403.1"/>
    </source>
</evidence>
<sequence length="105" mass="11852">MMQTLLQDDRRASESNFGLLDQPTASTSTSYNSMNSNSISTSLEKDMYNQYNCAPCYPTTKKRVIGIKRVYSTRTHGRSGPLRSLARKLGRFKVRTVVVEVTPNK</sequence>
<comment type="caution">
    <text evidence="1">The sequence shown here is derived from an EMBL/GenBank/DDBJ whole genome shotgun (WGS) entry which is preliminary data.</text>
</comment>
<dbReference type="EMBL" id="CASHSV030000001">
    <property type="protein sequence ID" value="CAJ2632403.1"/>
    <property type="molecule type" value="Genomic_DNA"/>
</dbReference>
<gene>
    <name evidence="1" type="ORF">MILVUS5_LOCUS3721</name>
</gene>
<organism evidence="1 2">
    <name type="scientific">Trifolium pratense</name>
    <name type="common">Red clover</name>
    <dbReference type="NCBI Taxonomy" id="57577"/>
    <lineage>
        <taxon>Eukaryota</taxon>
        <taxon>Viridiplantae</taxon>
        <taxon>Streptophyta</taxon>
        <taxon>Embryophyta</taxon>
        <taxon>Tracheophyta</taxon>
        <taxon>Spermatophyta</taxon>
        <taxon>Magnoliopsida</taxon>
        <taxon>eudicotyledons</taxon>
        <taxon>Gunneridae</taxon>
        <taxon>Pentapetalae</taxon>
        <taxon>rosids</taxon>
        <taxon>fabids</taxon>
        <taxon>Fabales</taxon>
        <taxon>Fabaceae</taxon>
        <taxon>Papilionoideae</taxon>
        <taxon>50 kb inversion clade</taxon>
        <taxon>NPAAA clade</taxon>
        <taxon>Hologalegina</taxon>
        <taxon>IRL clade</taxon>
        <taxon>Trifolieae</taxon>
        <taxon>Trifolium</taxon>
    </lineage>
</organism>
<evidence type="ECO:0000313" key="2">
    <source>
        <dbReference type="Proteomes" id="UP001177021"/>
    </source>
</evidence>